<proteinExistence type="predicted"/>
<dbReference type="InterPro" id="IPR052933">
    <property type="entry name" value="DNA_Protect_Modify"/>
</dbReference>
<dbReference type="PANTHER" id="PTHR41313">
    <property type="entry name" value="ADENINE-SPECIFIC METHYLTRANSFERASE"/>
    <property type="match status" value="1"/>
</dbReference>
<dbReference type="Gene3D" id="3.40.50.300">
    <property type="entry name" value="P-loop containing nucleotide triphosphate hydrolases"/>
    <property type="match status" value="2"/>
</dbReference>
<evidence type="ECO:0000313" key="3">
    <source>
        <dbReference type="Proteomes" id="UP000318199"/>
    </source>
</evidence>
<dbReference type="InterPro" id="IPR029063">
    <property type="entry name" value="SAM-dependent_MTases_sf"/>
</dbReference>
<dbReference type="SUPFAM" id="SSF53335">
    <property type="entry name" value="S-adenosyl-L-methionine-dependent methyltransferases"/>
    <property type="match status" value="1"/>
</dbReference>
<protein>
    <submittedName>
        <fullName evidence="2">Helicase</fullName>
    </submittedName>
</protein>
<dbReference type="Proteomes" id="UP000318199">
    <property type="component" value="Unassembled WGS sequence"/>
</dbReference>
<keyword evidence="2" id="KW-0378">Hydrolase</keyword>
<dbReference type="GO" id="GO:0004386">
    <property type="term" value="F:helicase activity"/>
    <property type="evidence" value="ECO:0007669"/>
    <property type="project" value="UniProtKB-KW"/>
</dbReference>
<keyword evidence="1" id="KW-0175">Coiled coil</keyword>
<comment type="caution">
    <text evidence="2">The sequence shown here is derived from an EMBL/GenBank/DDBJ whole genome shotgun (WGS) entry which is preliminary data.</text>
</comment>
<dbReference type="SUPFAM" id="SSF52540">
    <property type="entry name" value="P-loop containing nucleoside triphosphate hydrolases"/>
    <property type="match status" value="2"/>
</dbReference>
<dbReference type="PRINTS" id="PR00507">
    <property type="entry name" value="N12N6MTFRASE"/>
</dbReference>
<evidence type="ECO:0000313" key="2">
    <source>
        <dbReference type="EMBL" id="TWO71417.1"/>
    </source>
</evidence>
<name>A0A562ZSN3_9BURK</name>
<sequence>MVKHRAAAEPSESLWFGGLSMADFEVPSKPHAVAQAASAIAAVTLDLSDAITTGEIDDGELSDLVNTGWVEAADDKTDYAERKTLWPVLDPLAFAPADNVSKRIKDNIAAVRLVKELASSQQTATAAQMCELLRYSGWGGAARVFSPDGSGQHTLSALRQELEAATTDKEFAAMQASVNTSFFTPPQLVATLWSIVQRLGFRGGRVIEPAAGVGHVIAGMPHQLAKRSTLTAVEVDPTSASILERCFAPYGLQVHASGLETANLPVGFYDLAIGNAPFGQFKTNDTSKAPYAAWLIHNWFLAKSLELVRPGGLVVLITSRGSLDSKTDTHRKYLDAHGELVAAFRLPSMAFASHANTEAVTDIVVFKRREFPQFGGSPEWLATAHAGKHLFTPGQPETVWQYDRSWGQTRQTHEDINAYYNRHPDAMVGTLTWTGTQHGQAALPVFDGGMSELQERLARLIDGLPEGLYEEAKVEECMAAQAPMARYANVDNVQPGSFLERGGRICVSEGQEVLDVDSLYAGTARKRLLGMIAVRDAATAVIEHQAASDDDAALRRLQGHLNKTYDAFVAQLGALTTLANSRIMRSDPNWPLLLALEIWDEEAETVTKADIFSKRTVGTPEVPARVDSVKDAMFVSLSLHGRIDLRDMAKRCGKGVRAVTEELRAEGIAFRDPVLTRWVPADEYLSGNIREKIAQARAAGPEYEANIPALVAVIPQDLGPAEVEARLGAPWIPCDVVKQFAAKLINDRRDDDFQVTFDESTATWSIKTRGSGLDWVGDRTLQTVKWGTSQRCALTLVEAALNQQPPTITRTVQERQVVDPVATMAAREKWQAIRDEFRMWVYRDDARRDRLLRIYNDAFNQTRPRDWDGTHLHLPGMSKLVTPYPHQKTGIWRTLFGNVLLGHCVGAGKTLVMAGASMELRRLGKARKPCHITPNHCLSQYTAEFVRLYPQAKVLMATKDDLSGDKRRAFVARIATGDWDAVIMTQSTFERLMLSPEKQRAFIEALLAEARTMMSLTQDRGAKRSIKEIEKRMKEYEARITRLVEDGKADAQSAVWFDELGIDQLFYDEAHALKSLARLSKMPRVAGLANTSSQRAFDAFMKTRLIMQARGGKEEGLVMATATFISNSLAELHTMQLFLQPVTLKRYGLYEFDAWSASFGETVTGVELAPDGRGFRTVSRYAKFVNLPELMAIFRGVADIRTKRMLNLPTPRIEGGKPQVMVSQMSDVQKAFTAELVKRADAIRNRTVKPEEDNMLAITNDGRRAALDMRLVNPTLPGDANGKLAQIANNVVRIWKAGEQQRHTQLVFSDIGTPGAKGFSVYEELRRLIVALGIPAEQIAFVHDYDTDGAKAKLFKKVREGTIRVVFGSTSKLGTGSNVQRLLKGIHHCDVPWRPCDIEQRDGRGDRQGNECESIELWRYCTEASFDSYSWNLIDVKGKFIEQVMNGDKGLRTVEDISISAMSYAELRALASGNPLVMEKVAVDAKVQKLSFAYDQWEQDRWRLGGRKASLQQRLAWIDQNMVRIEQDAKSAALVSGSTKVEPIGSPSTTAVAPAADTAGAIGAAFRASSNAKREGAFARVGGFDLEISRSYVSIDLEVVAPNSGLRACVKDRPNMHDAVGVGNAVLTAIAGIVEDPVKLRLEYGKKKEELAGVEKMLLEDFQQRDELAQVRARQAEIEAELDLDKDLAGTQAMEAPSAA</sequence>
<feature type="coiled-coil region" evidence="1">
    <location>
        <begin position="1019"/>
        <end position="1046"/>
    </location>
</feature>
<keyword evidence="2" id="KW-0347">Helicase</keyword>
<evidence type="ECO:0000256" key="1">
    <source>
        <dbReference type="SAM" id="Coils"/>
    </source>
</evidence>
<organism evidence="2 3">
    <name type="scientific">Caenimonas sedimenti</name>
    <dbReference type="NCBI Taxonomy" id="2596921"/>
    <lineage>
        <taxon>Bacteria</taxon>
        <taxon>Pseudomonadati</taxon>
        <taxon>Pseudomonadota</taxon>
        <taxon>Betaproteobacteria</taxon>
        <taxon>Burkholderiales</taxon>
        <taxon>Comamonadaceae</taxon>
        <taxon>Caenimonas</taxon>
    </lineage>
</organism>
<dbReference type="PANTHER" id="PTHR41313:SF1">
    <property type="entry name" value="DNA METHYLASE ADENINE-SPECIFIC DOMAIN-CONTAINING PROTEIN"/>
    <property type="match status" value="1"/>
</dbReference>
<keyword evidence="2" id="KW-0547">Nucleotide-binding</keyword>
<dbReference type="Gene3D" id="3.40.50.150">
    <property type="entry name" value="Vaccinia Virus protein VP39"/>
    <property type="match status" value="1"/>
</dbReference>
<dbReference type="CDD" id="cd02440">
    <property type="entry name" value="AdoMet_MTases"/>
    <property type="match status" value="1"/>
</dbReference>
<accession>A0A562ZSN3</accession>
<keyword evidence="3" id="KW-1185">Reference proteome</keyword>
<dbReference type="OrthoDB" id="9151960at2"/>
<gene>
    <name evidence="2" type="ORF">FN976_10895</name>
</gene>
<dbReference type="EMBL" id="VOBQ01000008">
    <property type="protein sequence ID" value="TWO71417.1"/>
    <property type="molecule type" value="Genomic_DNA"/>
</dbReference>
<keyword evidence="2" id="KW-0067">ATP-binding</keyword>
<reference evidence="2 3" key="1">
    <citation type="submission" date="2019-07" db="EMBL/GenBank/DDBJ databases">
        <title>Caenimonas sedimenti sp. nov., isolated from activated sludge.</title>
        <authorList>
            <person name="Xu J."/>
        </authorList>
    </citation>
    <scope>NUCLEOTIDE SEQUENCE [LARGE SCALE GENOMIC DNA]</scope>
    <source>
        <strain evidence="2 3">HX-9-20</strain>
    </source>
</reference>
<dbReference type="InterPro" id="IPR027417">
    <property type="entry name" value="P-loop_NTPase"/>
</dbReference>